<proteinExistence type="predicted"/>
<organism evidence="1 2">
    <name type="scientific">Dongia rigui</name>
    <dbReference type="NCBI Taxonomy" id="940149"/>
    <lineage>
        <taxon>Bacteria</taxon>
        <taxon>Pseudomonadati</taxon>
        <taxon>Pseudomonadota</taxon>
        <taxon>Alphaproteobacteria</taxon>
        <taxon>Rhodospirillales</taxon>
        <taxon>Dongiaceae</taxon>
        <taxon>Dongia</taxon>
    </lineage>
</organism>
<dbReference type="Proteomes" id="UP001271769">
    <property type="component" value="Unassembled WGS sequence"/>
</dbReference>
<evidence type="ECO:0008006" key="3">
    <source>
        <dbReference type="Google" id="ProtNLM"/>
    </source>
</evidence>
<evidence type="ECO:0000313" key="1">
    <source>
        <dbReference type="EMBL" id="MDY0873998.1"/>
    </source>
</evidence>
<dbReference type="RefSeq" id="WP_320502465.1">
    <property type="nucleotide sequence ID" value="NZ_JAXCLX010000003.1"/>
</dbReference>
<dbReference type="Gene3D" id="2.70.98.10">
    <property type="match status" value="1"/>
</dbReference>
<dbReference type="EMBL" id="JAXCLX010000003">
    <property type="protein sequence ID" value="MDY0873998.1"/>
    <property type="molecule type" value="Genomic_DNA"/>
</dbReference>
<dbReference type="InterPro" id="IPR014718">
    <property type="entry name" value="GH-type_carb-bd"/>
</dbReference>
<evidence type="ECO:0000313" key="2">
    <source>
        <dbReference type="Proteomes" id="UP001271769"/>
    </source>
</evidence>
<keyword evidence="2" id="KW-1185">Reference proteome</keyword>
<protein>
    <recommendedName>
        <fullName evidence="3">Aldose 1-epimerase</fullName>
    </recommendedName>
</protein>
<accession>A0ABU5E329</accession>
<reference evidence="1 2" key="1">
    <citation type="journal article" date="2013" name="Antonie Van Leeuwenhoek">
        <title>Dongia rigui sp. nov., isolated from freshwater of a large wetland in Korea.</title>
        <authorList>
            <person name="Baik K.S."/>
            <person name="Hwang Y.M."/>
            <person name="Choi J.S."/>
            <person name="Kwon J."/>
            <person name="Seong C.N."/>
        </authorList>
    </citation>
    <scope>NUCLEOTIDE SEQUENCE [LARGE SCALE GENOMIC DNA]</scope>
    <source>
        <strain evidence="1 2">04SU4-P</strain>
    </source>
</reference>
<sequence>MTRWRLDWPHGSAELTAQGGLLGPVTFRLGHGRTVQPMYLAPWLNDPATRDLPPLLRDLKGELPCVPFGRTDFPEGLQNWTRRDPGDDWEHGYSANQPWSLITADKDLIRIGLDYPAASPIRRLERQISADPEAAALDISLTIFPRANAVVPVALHPTFRVPPDGIDLRPGPFARAVAYPVPAEPGVSRLTPGGIAPDLSSLPAGDGTLDLRHLPLPIKTEELLQLEACQPPFSLYYRSEQVEVSLSWDQQKLPDVMLWVSNAGRAAFPWNSRNYALGVEPVNGAFDLGRVAAPPEGHPFVQRQGLALKKDQPLRIDYRLSAR</sequence>
<gene>
    <name evidence="1" type="ORF">SMD31_18800</name>
</gene>
<comment type="caution">
    <text evidence="1">The sequence shown here is derived from an EMBL/GenBank/DDBJ whole genome shotgun (WGS) entry which is preliminary data.</text>
</comment>
<name>A0ABU5E329_9PROT</name>